<proteinExistence type="inferred from homology"/>
<evidence type="ECO:0000256" key="1">
    <source>
        <dbReference type="ARBA" id="ARBA00009764"/>
    </source>
</evidence>
<feature type="domain" description="Flagellar hook-associated protein 2 N-terminal" evidence="6">
    <location>
        <begin position="10"/>
        <end position="105"/>
    </location>
</feature>
<evidence type="ECO:0000256" key="4">
    <source>
        <dbReference type="ARBA" id="ARBA00023143"/>
    </source>
</evidence>
<comment type="subunit">
    <text evidence="2 5">Homopentamer.</text>
</comment>
<dbReference type="Proteomes" id="UP000564644">
    <property type="component" value="Unassembled WGS sequence"/>
</dbReference>
<dbReference type="PANTHER" id="PTHR30288">
    <property type="entry name" value="FLAGELLAR CAP/ASSEMBLY PROTEIN FLID"/>
    <property type="match status" value="1"/>
</dbReference>
<evidence type="ECO:0000259" key="7">
    <source>
        <dbReference type="Pfam" id="PF07195"/>
    </source>
</evidence>
<keyword evidence="5" id="KW-0964">Secreted</keyword>
<dbReference type="GO" id="GO:0009424">
    <property type="term" value="C:bacterial-type flagellum hook"/>
    <property type="evidence" value="ECO:0007669"/>
    <property type="project" value="UniProtKB-UniRule"/>
</dbReference>
<dbReference type="GO" id="GO:0007155">
    <property type="term" value="P:cell adhesion"/>
    <property type="evidence" value="ECO:0007669"/>
    <property type="project" value="InterPro"/>
</dbReference>
<protein>
    <recommendedName>
        <fullName evidence="5">Flagellar hook-associated protein 2</fullName>
        <shortName evidence="5">HAP2</shortName>
    </recommendedName>
    <alternativeName>
        <fullName evidence="5">Flagellar cap protein</fullName>
    </alternativeName>
</protein>
<dbReference type="InterPro" id="IPR010809">
    <property type="entry name" value="FliD_C"/>
</dbReference>
<keyword evidence="4 5" id="KW-0975">Bacterial flagellum</keyword>
<dbReference type="Pfam" id="PF02465">
    <property type="entry name" value="FliD_N"/>
    <property type="match status" value="1"/>
</dbReference>
<dbReference type="RefSeq" id="WP_185129922.1">
    <property type="nucleotide sequence ID" value="NZ_JACJVO010000018.1"/>
</dbReference>
<comment type="function">
    <text evidence="5">Required for morphogenesis and for the elongation of the flagellar filament by facilitating polymerization of the flagellin monomers at the tip of growing filament. Forms a capping structure, which prevents flagellin subunits (transported through the central channel of the flagellum) from leaking out without polymerization at the distal end.</text>
</comment>
<dbReference type="PANTHER" id="PTHR30288:SF0">
    <property type="entry name" value="FLAGELLAR HOOK-ASSOCIATED PROTEIN 2"/>
    <property type="match status" value="1"/>
</dbReference>
<dbReference type="Pfam" id="PF07195">
    <property type="entry name" value="FliD_C"/>
    <property type="match status" value="1"/>
</dbReference>
<feature type="domain" description="Flagellar hook-associated protein 2 C-terminal" evidence="7">
    <location>
        <begin position="332"/>
        <end position="600"/>
    </location>
</feature>
<gene>
    <name evidence="8" type="primary">fliD</name>
    <name evidence="8" type="ORF">H7C18_15140</name>
</gene>
<dbReference type="AlphaFoldDB" id="A0A7X0SLK3"/>
<comment type="caution">
    <text evidence="8">The sequence shown here is derived from an EMBL/GenBank/DDBJ whole genome shotgun (WGS) entry which is preliminary data.</text>
</comment>
<dbReference type="EMBL" id="JACJVO010000018">
    <property type="protein sequence ID" value="MBB6732253.1"/>
    <property type="molecule type" value="Genomic_DNA"/>
</dbReference>
<evidence type="ECO:0000256" key="5">
    <source>
        <dbReference type="RuleBase" id="RU362066"/>
    </source>
</evidence>
<evidence type="ECO:0000256" key="3">
    <source>
        <dbReference type="ARBA" id="ARBA00023054"/>
    </source>
</evidence>
<sequence>MVTRITGLNSGMDIDSIVTQLMTAEKIPLDKMKQNKQTLTWKSDAYRDINKQLATLNTTLNKLRYSSQWQTSSASSSDTSIATVTASTNSSASSHSLVVNSLATGAILKGSAVSKADVPLTATTPLASTTRITAGENDQLSVTLDGSTKTITLTANDPSDPSASYTPQQLADELQNQLNSSFGYKKVLVGLDGNNITMTPQGSADSLPQLTVGTYGSNSGLDALGFTSGQSFKINTASKLSDIAGQFNTPLSYGTFSVNGVSFTYGADDTLASIINQVNASSAGVRMSYDSVTDQFSVVSKTTGASSIVEIKDGSGNLASALGFGSSNTASGTDAEVVIDGTTSHRSSNSFTVDDISYTLVSADPSKTITVNSTQDTDAIFNSIKSFVDAYNTTMTLVKTRVNEAVDKNYPPLTDDQRKDMSDSDIQLWEAKAKVGVLHSDSILNSIASSLRNVTSASVSTVSTDFNALYKIGITTMSYSSGYDVTTASNLQIDETKLRAAIQKDPDSVIKLFSSQPSDSSNAKTGIAQQMYNQVNDAISQLVTKAGGLSSAQDAITSTLGKQLHDLENDIDDFQDKLNTKEDNYYKQFAAMEDAVGKGNSTLSWLQSTFG</sequence>
<accession>A0A7X0SLK3</accession>
<comment type="subcellular location">
    <subcellularLocation>
        <location evidence="5">Secreted</location>
    </subcellularLocation>
    <subcellularLocation>
        <location evidence="5">Bacterial flagellum</location>
    </subcellularLocation>
</comment>
<evidence type="ECO:0000259" key="6">
    <source>
        <dbReference type="Pfam" id="PF02465"/>
    </source>
</evidence>
<keyword evidence="3" id="KW-0175">Coiled coil</keyword>
<dbReference type="GO" id="GO:0009421">
    <property type="term" value="C:bacterial-type flagellum filament cap"/>
    <property type="evidence" value="ECO:0007669"/>
    <property type="project" value="InterPro"/>
</dbReference>
<keyword evidence="8" id="KW-0282">Flagellum</keyword>
<keyword evidence="8" id="KW-0966">Cell projection</keyword>
<dbReference type="GO" id="GO:0071973">
    <property type="term" value="P:bacterial-type flagellum-dependent cell motility"/>
    <property type="evidence" value="ECO:0007669"/>
    <property type="project" value="TreeGrafter"/>
</dbReference>
<keyword evidence="9" id="KW-1185">Reference proteome</keyword>
<comment type="similarity">
    <text evidence="1 5">Belongs to the FliD family.</text>
</comment>
<keyword evidence="8" id="KW-0969">Cilium</keyword>
<reference evidence="8 9" key="1">
    <citation type="submission" date="2020-08" db="EMBL/GenBank/DDBJ databases">
        <title>Cohnella phylogeny.</title>
        <authorList>
            <person name="Dunlap C."/>
        </authorList>
    </citation>
    <scope>NUCLEOTIDE SEQUENCE [LARGE SCALE GENOMIC DNA]</scope>
    <source>
        <strain evidence="8 9">CBP 2801</strain>
    </source>
</reference>
<evidence type="ECO:0000313" key="9">
    <source>
        <dbReference type="Proteomes" id="UP000564644"/>
    </source>
</evidence>
<dbReference type="InterPro" id="IPR040026">
    <property type="entry name" value="FliD"/>
</dbReference>
<evidence type="ECO:0000313" key="8">
    <source>
        <dbReference type="EMBL" id="MBB6732253.1"/>
    </source>
</evidence>
<dbReference type="GO" id="GO:0005576">
    <property type="term" value="C:extracellular region"/>
    <property type="evidence" value="ECO:0007669"/>
    <property type="project" value="UniProtKB-SubCell"/>
</dbReference>
<organism evidence="8 9">
    <name type="scientific">Cohnella zeiphila</name>
    <dbReference type="NCBI Taxonomy" id="2761120"/>
    <lineage>
        <taxon>Bacteria</taxon>
        <taxon>Bacillati</taxon>
        <taxon>Bacillota</taxon>
        <taxon>Bacilli</taxon>
        <taxon>Bacillales</taxon>
        <taxon>Paenibacillaceae</taxon>
        <taxon>Cohnella</taxon>
    </lineage>
</organism>
<evidence type="ECO:0000256" key="2">
    <source>
        <dbReference type="ARBA" id="ARBA00011255"/>
    </source>
</evidence>
<dbReference type="InterPro" id="IPR003481">
    <property type="entry name" value="FliD_N"/>
</dbReference>
<name>A0A7X0SLK3_9BACL</name>